<dbReference type="Proteomes" id="UP000237968">
    <property type="component" value="Unassembled WGS sequence"/>
</dbReference>
<evidence type="ECO:0000313" key="5">
    <source>
        <dbReference type="Proteomes" id="UP000237968"/>
    </source>
</evidence>
<evidence type="ECO:0000256" key="1">
    <source>
        <dbReference type="ARBA" id="ARBA00006484"/>
    </source>
</evidence>
<dbReference type="AlphaFoldDB" id="A0A2S9XK12"/>
<dbReference type="PRINTS" id="PR00081">
    <property type="entry name" value="GDHRDH"/>
</dbReference>
<dbReference type="InterPro" id="IPR036291">
    <property type="entry name" value="NAD(P)-bd_dom_sf"/>
</dbReference>
<dbReference type="PRINTS" id="PR00080">
    <property type="entry name" value="SDRFAMILY"/>
</dbReference>
<proteinExistence type="inferred from homology"/>
<name>A0A2S9XK12_9BACT</name>
<sequence>MTGSLEDRAVVVTGGAGALGQAVSAALVEVGAHVHIPLLEAKPPASFGLAGHAQIHTEHGVDLSDERAAVDYFAGVPRPWATINLAGGFAMAPLVETSLADFERMWRMNVVSCFLSCRESVRRMREADEGGRIVNVAARPALIPTPGMIAYTAAKSGVAALTRALAEELADEKIWVNAIAPSIIDTPVNRAAMPDADHDRWPSTEALAQTILSLASPDNRCARGAVVPVYGRS</sequence>
<evidence type="ECO:0000313" key="4">
    <source>
        <dbReference type="EMBL" id="PRP93193.1"/>
    </source>
</evidence>
<dbReference type="PROSITE" id="PS00061">
    <property type="entry name" value="ADH_SHORT"/>
    <property type="match status" value="1"/>
</dbReference>
<dbReference type="Gene3D" id="3.40.50.720">
    <property type="entry name" value="NAD(P)-binding Rossmann-like Domain"/>
    <property type="match status" value="1"/>
</dbReference>
<keyword evidence="2 4" id="KW-0560">Oxidoreductase</keyword>
<reference evidence="4 5" key="1">
    <citation type="submission" date="2018-03" db="EMBL/GenBank/DDBJ databases">
        <title>Draft Genome Sequences of the Obligatory Marine Myxobacteria Enhygromyxa salina SWB005.</title>
        <authorList>
            <person name="Poehlein A."/>
            <person name="Moghaddam J.A."/>
            <person name="Harms H."/>
            <person name="Alanjari M."/>
            <person name="Koenig G.M."/>
            <person name="Daniel R."/>
            <person name="Schaeberle T.F."/>
        </authorList>
    </citation>
    <scope>NUCLEOTIDE SEQUENCE [LARGE SCALE GENOMIC DNA]</scope>
    <source>
        <strain evidence="4 5">SWB005</strain>
    </source>
</reference>
<keyword evidence="5" id="KW-1185">Reference proteome</keyword>
<dbReference type="PANTHER" id="PTHR24321">
    <property type="entry name" value="DEHYDROGENASES, SHORT CHAIN"/>
    <property type="match status" value="1"/>
</dbReference>
<dbReference type="SUPFAM" id="SSF51735">
    <property type="entry name" value="NAD(P)-binding Rossmann-fold domains"/>
    <property type="match status" value="1"/>
</dbReference>
<dbReference type="InterPro" id="IPR020904">
    <property type="entry name" value="Sc_DH/Rdtase_CS"/>
</dbReference>
<dbReference type="Pfam" id="PF00106">
    <property type="entry name" value="adh_short"/>
    <property type="match status" value="1"/>
</dbReference>
<organism evidence="4 5">
    <name type="scientific">Enhygromyxa salina</name>
    <dbReference type="NCBI Taxonomy" id="215803"/>
    <lineage>
        <taxon>Bacteria</taxon>
        <taxon>Pseudomonadati</taxon>
        <taxon>Myxococcota</taxon>
        <taxon>Polyangia</taxon>
        <taxon>Nannocystales</taxon>
        <taxon>Nannocystaceae</taxon>
        <taxon>Enhygromyxa</taxon>
    </lineage>
</organism>
<gene>
    <name evidence="4" type="primary">cpnA</name>
    <name evidence="4" type="ORF">ENSA5_44600</name>
</gene>
<dbReference type="GO" id="GO:0055041">
    <property type="term" value="F:cyclopentanol dehydrogenase activity"/>
    <property type="evidence" value="ECO:0007669"/>
    <property type="project" value="UniProtKB-EC"/>
</dbReference>
<dbReference type="EMBL" id="PVNK01000190">
    <property type="protein sequence ID" value="PRP93193.1"/>
    <property type="molecule type" value="Genomic_DNA"/>
</dbReference>
<dbReference type="EC" id="1.1.1.163" evidence="4"/>
<evidence type="ECO:0000256" key="2">
    <source>
        <dbReference type="ARBA" id="ARBA00023002"/>
    </source>
</evidence>
<dbReference type="OrthoDB" id="9810908at2"/>
<protein>
    <submittedName>
        <fullName evidence="4">Cyclopentanol dehydrogenase</fullName>
        <ecNumber evidence="4">1.1.1.163</ecNumber>
    </submittedName>
</protein>
<dbReference type="InterPro" id="IPR002347">
    <property type="entry name" value="SDR_fam"/>
</dbReference>
<comment type="caution">
    <text evidence="4">The sequence shown here is derived from an EMBL/GenBank/DDBJ whole genome shotgun (WGS) entry which is preliminary data.</text>
</comment>
<comment type="similarity">
    <text evidence="1 3">Belongs to the short-chain dehydrogenases/reductases (SDR) family.</text>
</comment>
<dbReference type="PANTHER" id="PTHR24321:SF8">
    <property type="entry name" value="ESTRADIOL 17-BETA-DEHYDROGENASE 8-RELATED"/>
    <property type="match status" value="1"/>
</dbReference>
<accession>A0A2S9XK12</accession>
<evidence type="ECO:0000256" key="3">
    <source>
        <dbReference type="RuleBase" id="RU000363"/>
    </source>
</evidence>
<dbReference type="RefSeq" id="WP_106393733.1">
    <property type="nucleotide sequence ID" value="NZ_PVNK01000190.1"/>
</dbReference>